<accession>A0A1Q2KZS5</accession>
<organism evidence="1 2">
    <name type="scientific">Planococcus lenghuensis</name>
    <dbReference type="NCBI Taxonomy" id="2213202"/>
    <lineage>
        <taxon>Bacteria</taxon>
        <taxon>Bacillati</taxon>
        <taxon>Bacillota</taxon>
        <taxon>Bacilli</taxon>
        <taxon>Bacillales</taxon>
        <taxon>Caryophanaceae</taxon>
        <taxon>Planococcus</taxon>
    </lineage>
</organism>
<dbReference type="AlphaFoldDB" id="A0A1Q2KZS5"/>
<keyword evidence="2" id="KW-1185">Reference proteome</keyword>
<dbReference type="Proteomes" id="UP000188184">
    <property type="component" value="Chromosome"/>
</dbReference>
<protein>
    <submittedName>
        <fullName evidence="1">Uncharacterized protein</fullName>
    </submittedName>
</protein>
<evidence type="ECO:0000313" key="1">
    <source>
        <dbReference type="EMBL" id="AQQ53681.1"/>
    </source>
</evidence>
<reference evidence="1 2" key="1">
    <citation type="submission" date="2017-02" db="EMBL/GenBank/DDBJ databases">
        <title>The complete genomic sequence of a novel cold adapted crude oil-degrading bacterium Planococcus qaidamina Y42.</title>
        <authorList>
            <person name="Yang R."/>
        </authorList>
    </citation>
    <scope>NUCLEOTIDE SEQUENCE [LARGE SCALE GENOMIC DNA]</scope>
    <source>
        <strain evidence="1 2">Y42</strain>
    </source>
</reference>
<name>A0A1Q2KZS5_9BACL</name>
<dbReference type="RefSeq" id="WP_077589579.1">
    <property type="nucleotide sequence ID" value="NZ_CP019640.1"/>
</dbReference>
<gene>
    <name evidence="1" type="ORF">B0X71_11725</name>
</gene>
<evidence type="ECO:0000313" key="2">
    <source>
        <dbReference type="Proteomes" id="UP000188184"/>
    </source>
</evidence>
<dbReference type="OrthoDB" id="2428822at2"/>
<proteinExistence type="predicted"/>
<dbReference type="EMBL" id="CP019640">
    <property type="protein sequence ID" value="AQQ53681.1"/>
    <property type="molecule type" value="Genomic_DNA"/>
</dbReference>
<sequence>MSMKGIMAGDLVTDEYGNFYQVVGTQSDEGEVSAIEIAHIYFQQAFQSQTDVKEAVGTESLGAYLQDLVNGYIEETKKNNRPIYAVRDLLVNNVGIYAMDITKPYPDSGSAQ</sequence>
<dbReference type="KEGG" id="pmar:B0X71_11725"/>